<keyword evidence="7" id="KW-0627">Porphyrin biosynthesis</keyword>
<evidence type="ECO:0000256" key="9">
    <source>
        <dbReference type="NCBIfam" id="TIGR00212"/>
    </source>
</evidence>
<comment type="pathway">
    <text evidence="3">Porphyrin-containing compound metabolism; protoporphyrin-IX biosynthesis; coproporphyrinogen-III from 5-aminolevulinate: step 2/4.</text>
</comment>
<evidence type="ECO:0000313" key="12">
    <source>
        <dbReference type="EMBL" id="CAG5083174.1"/>
    </source>
</evidence>
<dbReference type="EMBL" id="OU015584">
    <property type="protein sequence ID" value="CAG5083174.1"/>
    <property type="molecule type" value="Genomic_DNA"/>
</dbReference>
<dbReference type="InterPro" id="IPR036803">
    <property type="entry name" value="Porphobilinogen_deaminase_C_sf"/>
</dbReference>
<evidence type="ECO:0000256" key="3">
    <source>
        <dbReference type="ARBA" id="ARBA00004735"/>
    </source>
</evidence>
<dbReference type="InterPro" id="IPR022419">
    <property type="entry name" value="Porphobilin_deaminase_cofac_BS"/>
</dbReference>
<comment type="subunit">
    <text evidence="5">Monomer.</text>
</comment>
<organism evidence="12 13">
    <name type="scientific">Parvicella tangerina</name>
    <dbReference type="NCBI Taxonomy" id="2829795"/>
    <lineage>
        <taxon>Bacteria</taxon>
        <taxon>Pseudomonadati</taxon>
        <taxon>Bacteroidota</taxon>
        <taxon>Flavobacteriia</taxon>
        <taxon>Flavobacteriales</taxon>
        <taxon>Parvicellaceae</taxon>
        <taxon>Parvicella</taxon>
    </lineage>
</organism>
<keyword evidence="6 12" id="KW-0808">Transferase</keyword>
<comment type="cofactor">
    <cofactor evidence="1">
        <name>dipyrromethane</name>
        <dbReference type="ChEBI" id="CHEBI:60342"/>
    </cofactor>
</comment>
<protein>
    <recommendedName>
        <fullName evidence="9">Hydroxymethylbilane synthase</fullName>
        <ecNumber evidence="9">2.5.1.61</ecNumber>
    </recommendedName>
</protein>
<comment type="catalytic activity">
    <reaction evidence="8">
        <text>4 porphobilinogen + H2O = hydroxymethylbilane + 4 NH4(+)</text>
        <dbReference type="Rhea" id="RHEA:13185"/>
        <dbReference type="ChEBI" id="CHEBI:15377"/>
        <dbReference type="ChEBI" id="CHEBI:28938"/>
        <dbReference type="ChEBI" id="CHEBI:57845"/>
        <dbReference type="ChEBI" id="CHEBI:58126"/>
        <dbReference type="EC" id="2.5.1.61"/>
    </reaction>
</comment>
<dbReference type="SUPFAM" id="SSF53850">
    <property type="entry name" value="Periplasmic binding protein-like II"/>
    <property type="match status" value="1"/>
</dbReference>
<feature type="domain" description="Porphobilinogen deaminase N-terminal" evidence="10">
    <location>
        <begin position="2"/>
        <end position="198"/>
    </location>
</feature>
<dbReference type="PANTHER" id="PTHR11557:SF0">
    <property type="entry name" value="PORPHOBILINOGEN DEAMINASE"/>
    <property type="match status" value="1"/>
</dbReference>
<name>A0A916JMJ1_9FLAO</name>
<dbReference type="AlphaFoldDB" id="A0A916JMJ1"/>
<dbReference type="KEGG" id="ptan:CRYO30217_02112"/>
<proteinExistence type="inferred from homology"/>
<evidence type="ECO:0000256" key="5">
    <source>
        <dbReference type="ARBA" id="ARBA00011245"/>
    </source>
</evidence>
<evidence type="ECO:0000259" key="11">
    <source>
        <dbReference type="Pfam" id="PF03900"/>
    </source>
</evidence>
<dbReference type="Proteomes" id="UP000683507">
    <property type="component" value="Chromosome"/>
</dbReference>
<dbReference type="NCBIfam" id="TIGR00212">
    <property type="entry name" value="hemC"/>
    <property type="match status" value="1"/>
</dbReference>
<reference evidence="12" key="1">
    <citation type="submission" date="2021-04" db="EMBL/GenBank/DDBJ databases">
        <authorList>
            <person name="Rodrigo-Torres L."/>
            <person name="Arahal R. D."/>
            <person name="Lucena T."/>
        </authorList>
    </citation>
    <scope>NUCLEOTIDE SEQUENCE</scope>
    <source>
        <strain evidence="12">AS29M-1</strain>
    </source>
</reference>
<dbReference type="RefSeq" id="WP_258542327.1">
    <property type="nucleotide sequence ID" value="NZ_OU015584.1"/>
</dbReference>
<comment type="function">
    <text evidence="2">Tetrapolymerization of the monopyrrole PBG into the hydroxymethylbilane pre-uroporphyrinogen in several discrete steps.</text>
</comment>
<dbReference type="InterPro" id="IPR022418">
    <property type="entry name" value="Porphobilinogen_deaminase_C"/>
</dbReference>
<dbReference type="PRINTS" id="PR00151">
    <property type="entry name" value="PORPHBDMNASE"/>
</dbReference>
<dbReference type="GO" id="GO:0006783">
    <property type="term" value="P:heme biosynthetic process"/>
    <property type="evidence" value="ECO:0007669"/>
    <property type="project" value="TreeGrafter"/>
</dbReference>
<evidence type="ECO:0000259" key="10">
    <source>
        <dbReference type="Pfam" id="PF01379"/>
    </source>
</evidence>
<dbReference type="Gene3D" id="3.40.190.10">
    <property type="entry name" value="Periplasmic binding protein-like II"/>
    <property type="match status" value="2"/>
</dbReference>
<dbReference type="InterPro" id="IPR000860">
    <property type="entry name" value="HemC"/>
</dbReference>
<dbReference type="EC" id="2.5.1.61" evidence="9"/>
<evidence type="ECO:0000256" key="8">
    <source>
        <dbReference type="ARBA" id="ARBA00048169"/>
    </source>
</evidence>
<evidence type="ECO:0000256" key="4">
    <source>
        <dbReference type="ARBA" id="ARBA00005638"/>
    </source>
</evidence>
<dbReference type="PANTHER" id="PTHR11557">
    <property type="entry name" value="PORPHOBILINOGEN DEAMINASE"/>
    <property type="match status" value="1"/>
</dbReference>
<dbReference type="PIRSF" id="PIRSF001438">
    <property type="entry name" value="4pyrrol_synth_OHMeBilane_synth"/>
    <property type="match status" value="1"/>
</dbReference>
<evidence type="ECO:0000313" key="13">
    <source>
        <dbReference type="Proteomes" id="UP000683507"/>
    </source>
</evidence>
<dbReference type="Gene3D" id="3.30.160.40">
    <property type="entry name" value="Porphobilinogen deaminase, C-terminal domain"/>
    <property type="match status" value="1"/>
</dbReference>
<gene>
    <name evidence="12" type="primary">hemC</name>
    <name evidence="12" type="ORF">CRYO30217_02112</name>
</gene>
<evidence type="ECO:0000256" key="7">
    <source>
        <dbReference type="ARBA" id="ARBA00023244"/>
    </source>
</evidence>
<dbReference type="Pfam" id="PF03900">
    <property type="entry name" value="Porphobil_deamC"/>
    <property type="match status" value="1"/>
</dbReference>
<dbReference type="GO" id="GO:0005737">
    <property type="term" value="C:cytoplasm"/>
    <property type="evidence" value="ECO:0007669"/>
    <property type="project" value="UniProtKB-UniRule"/>
</dbReference>
<evidence type="ECO:0000256" key="2">
    <source>
        <dbReference type="ARBA" id="ARBA00002869"/>
    </source>
</evidence>
<evidence type="ECO:0000256" key="1">
    <source>
        <dbReference type="ARBA" id="ARBA00001916"/>
    </source>
</evidence>
<keyword evidence="13" id="KW-1185">Reference proteome</keyword>
<dbReference type="SUPFAM" id="SSF54782">
    <property type="entry name" value="Porphobilinogen deaminase (hydroxymethylbilane synthase), C-terminal domain"/>
    <property type="match status" value="1"/>
</dbReference>
<sequence length="296" mass="32737">MIRIGTRKSELAQWQAKFVQDKLKALGYKAELVLIESYGDANLKQPLYDLGVVGVFTKSLDIALLNNDIDIAVHSMKDVPVKLPKGLVQFAVPERGVVEDVFVDNQKNTKIIATSSLRRRSQWLSRNSDYVIEDLRGNVNTRMRKVNDSNWEGAIFAKAGLERIGLLPANHRVLDWMIPAPAQGALLIAGREEDYELKEKIAALNHEATDLCVTIERRILQLLEGGCTAPIAANAVVNDQGQVAVKAGVYSLDGSDVIELDEVYVKRDAESIAQQVFDELVNQGAKEVIKAFKARG</sequence>
<dbReference type="PROSITE" id="PS00533">
    <property type="entry name" value="PORPHOBILINOGEN_DEAM"/>
    <property type="match status" value="1"/>
</dbReference>
<accession>A0A916JMJ1</accession>
<dbReference type="Pfam" id="PF01379">
    <property type="entry name" value="Porphobil_deam"/>
    <property type="match status" value="1"/>
</dbReference>
<evidence type="ECO:0000256" key="6">
    <source>
        <dbReference type="ARBA" id="ARBA00022679"/>
    </source>
</evidence>
<dbReference type="InterPro" id="IPR022417">
    <property type="entry name" value="Porphobilin_deaminase_N"/>
</dbReference>
<comment type="similarity">
    <text evidence="4">Belongs to the HMBS family.</text>
</comment>
<dbReference type="GO" id="GO:0004418">
    <property type="term" value="F:hydroxymethylbilane synthase activity"/>
    <property type="evidence" value="ECO:0007669"/>
    <property type="project" value="UniProtKB-UniRule"/>
</dbReference>
<feature type="domain" description="Porphobilinogen deaminase C-terminal" evidence="11">
    <location>
        <begin position="211"/>
        <end position="281"/>
    </location>
</feature>